<organism evidence="7 8">
    <name type="scientific">Podila minutissima</name>
    <dbReference type="NCBI Taxonomy" id="64525"/>
    <lineage>
        <taxon>Eukaryota</taxon>
        <taxon>Fungi</taxon>
        <taxon>Fungi incertae sedis</taxon>
        <taxon>Mucoromycota</taxon>
        <taxon>Mortierellomycotina</taxon>
        <taxon>Mortierellomycetes</taxon>
        <taxon>Mortierellales</taxon>
        <taxon>Mortierellaceae</taxon>
        <taxon>Podila</taxon>
    </lineage>
</organism>
<keyword evidence="8" id="KW-1185">Reference proteome</keyword>
<accession>A0A9P5VKJ5</accession>
<proteinExistence type="inferred from homology"/>
<dbReference type="EMBL" id="JAAAUY010000514">
    <property type="protein sequence ID" value="KAF9329002.1"/>
    <property type="molecule type" value="Genomic_DNA"/>
</dbReference>
<comment type="similarity">
    <text evidence="1">Belongs to the synembryn family.</text>
</comment>
<dbReference type="AlphaFoldDB" id="A0A9P5VKJ5"/>
<gene>
    <name evidence="7" type="ORF">BG006_007907</name>
</gene>
<dbReference type="Gene3D" id="3.30.70.330">
    <property type="match status" value="1"/>
</dbReference>
<evidence type="ECO:0000256" key="4">
    <source>
        <dbReference type="PROSITE-ProRule" id="PRU00176"/>
    </source>
</evidence>
<feature type="compositionally biased region" description="Polar residues" evidence="5">
    <location>
        <begin position="177"/>
        <end position="196"/>
    </location>
</feature>
<feature type="domain" description="RRM" evidence="6">
    <location>
        <begin position="240"/>
        <end position="308"/>
    </location>
</feature>
<dbReference type="InterPro" id="IPR019318">
    <property type="entry name" value="Gua_nucleotide_exch_fac_Ric8"/>
</dbReference>
<dbReference type="PANTHER" id="PTHR12425:SF5">
    <property type="entry name" value="SYNEMBRYN"/>
    <property type="match status" value="1"/>
</dbReference>
<dbReference type="InterPro" id="IPR012677">
    <property type="entry name" value="Nucleotide-bd_a/b_plait_sf"/>
</dbReference>
<feature type="region of interest" description="Disordered" evidence="5">
    <location>
        <begin position="773"/>
        <end position="798"/>
    </location>
</feature>
<evidence type="ECO:0000256" key="5">
    <source>
        <dbReference type="SAM" id="MobiDB-lite"/>
    </source>
</evidence>
<dbReference type="Pfam" id="PF00076">
    <property type="entry name" value="RRM_1"/>
    <property type="match status" value="1"/>
</dbReference>
<dbReference type="InterPro" id="IPR000504">
    <property type="entry name" value="RRM_dom"/>
</dbReference>
<evidence type="ECO:0000313" key="8">
    <source>
        <dbReference type="Proteomes" id="UP000696485"/>
    </source>
</evidence>
<feature type="compositionally biased region" description="Acidic residues" evidence="5">
    <location>
        <begin position="675"/>
        <end position="688"/>
    </location>
</feature>
<comment type="caution">
    <text evidence="7">The sequence shown here is derived from an EMBL/GenBank/DDBJ whole genome shotgun (WGS) entry which is preliminary data.</text>
</comment>
<evidence type="ECO:0000256" key="2">
    <source>
        <dbReference type="ARBA" id="ARBA00022658"/>
    </source>
</evidence>
<feature type="compositionally biased region" description="Low complexity" evidence="5">
    <location>
        <begin position="690"/>
        <end position="703"/>
    </location>
</feature>
<feature type="compositionally biased region" description="Basic and acidic residues" evidence="5">
    <location>
        <begin position="773"/>
        <end position="790"/>
    </location>
</feature>
<feature type="compositionally biased region" description="Polar residues" evidence="5">
    <location>
        <begin position="704"/>
        <end position="713"/>
    </location>
</feature>
<dbReference type="Pfam" id="PF10165">
    <property type="entry name" value="Ric8"/>
    <property type="match status" value="2"/>
</dbReference>
<dbReference type="GO" id="GO:0005085">
    <property type="term" value="F:guanyl-nucleotide exchange factor activity"/>
    <property type="evidence" value="ECO:0007669"/>
    <property type="project" value="UniProtKB-KW"/>
</dbReference>
<feature type="region of interest" description="Disordered" evidence="5">
    <location>
        <begin position="663"/>
        <end position="713"/>
    </location>
</feature>
<keyword evidence="2" id="KW-0344">Guanine-nucleotide releasing factor</keyword>
<protein>
    <recommendedName>
        <fullName evidence="6">RRM domain-containing protein</fullName>
    </recommendedName>
</protein>
<name>A0A9P5VKJ5_9FUNG</name>
<dbReference type="CDD" id="cd00590">
    <property type="entry name" value="RRM_SF"/>
    <property type="match status" value="1"/>
</dbReference>
<evidence type="ECO:0000313" key="7">
    <source>
        <dbReference type="EMBL" id="KAF9329002.1"/>
    </source>
</evidence>
<dbReference type="GO" id="GO:0003723">
    <property type="term" value="F:RNA binding"/>
    <property type="evidence" value="ECO:0007669"/>
    <property type="project" value="UniProtKB-UniRule"/>
</dbReference>
<sequence>MDRIDLSLDDIIRGQKETNKAKAKTNVRSKQGPAVRTKTIQKNNRTRVAVAAMPNLQYAKQVPKEDALFTETFRTMTAPIKEIFTSRYIPNLGPIKLVAINKNPVKRDVSSPRPIHVVVKKESTPARSGLATQGRSVYRPADSYRPSPATSRASRGNTPRSGSRHGSESYPIDTDTSHNSNQNQQGRRRPSYSSHAPSEPAIKIEREKTPALSMGMDVDVPLILPGLPVIEPPKLEIEPATIEIENLDPGTTAEDVVCSRFGEIKSCICTNGFSQVTYARKAAAIAAMQNLNGKTADNGNIIVGYSDRRPVVDALMQDLKEGGISKSWNERERVLALQALKTLGRATEGCDSIFTEEGIRTLMYHSGLNKATEAGIDKAGSKEALKCLANALLLKPTTRPYFEKLEGHVDSVGVVLKTQLARSSDGTMFTQSMVLSEALKYLFNLMIVNPRCVRSSDAGLTEAERTEATGKRFQSLLPTTVSILNTIPPSTPNPLEPPHSHAIHVLLNFPISTSALLVTRSQQALLLTVLMQILDDTLRYSLNTDEEASTDGMSNGTELDEIVPPLIIVLTNIASAGGEAKAALKARLLPDDVDRSQPLEKGNTFSARLIRRMTSIRFPQIRETVCNLLYVVCDEDAALLTRHVGYGNAAGFLMNRNLGMPASMQGGRGGGGGENENENEDGEEEVEELPSPTSASGPSSTSARQTNRRFSSASAVNPITGAYYPDPSAIRTAMADMTEDEKEEEAGKLLDMFDKLRRTGVMEVRNPALEAGLRQRERDRYYEEQERQEREEEDDGDD</sequence>
<dbReference type="GO" id="GO:0005737">
    <property type="term" value="C:cytoplasm"/>
    <property type="evidence" value="ECO:0007669"/>
    <property type="project" value="TreeGrafter"/>
</dbReference>
<dbReference type="PANTHER" id="PTHR12425">
    <property type="entry name" value="SYNEMBRYN"/>
    <property type="match status" value="1"/>
</dbReference>
<dbReference type="InterPro" id="IPR035979">
    <property type="entry name" value="RBD_domain_sf"/>
</dbReference>
<evidence type="ECO:0000259" key="6">
    <source>
        <dbReference type="PROSITE" id="PS50102"/>
    </source>
</evidence>
<reference evidence="7" key="1">
    <citation type="journal article" date="2020" name="Fungal Divers.">
        <title>Resolving the Mortierellaceae phylogeny through synthesis of multi-gene phylogenetics and phylogenomics.</title>
        <authorList>
            <person name="Vandepol N."/>
            <person name="Liber J."/>
            <person name="Desiro A."/>
            <person name="Na H."/>
            <person name="Kennedy M."/>
            <person name="Barry K."/>
            <person name="Grigoriev I.V."/>
            <person name="Miller A.N."/>
            <person name="O'Donnell K."/>
            <person name="Stajich J.E."/>
            <person name="Bonito G."/>
        </authorList>
    </citation>
    <scope>NUCLEOTIDE SEQUENCE</scope>
    <source>
        <strain evidence="7">NVP1</strain>
    </source>
</reference>
<keyword evidence="3" id="KW-0143">Chaperone</keyword>
<dbReference type="GO" id="GO:0007186">
    <property type="term" value="P:G protein-coupled receptor signaling pathway"/>
    <property type="evidence" value="ECO:0007669"/>
    <property type="project" value="TreeGrafter"/>
</dbReference>
<dbReference type="SUPFAM" id="SSF54928">
    <property type="entry name" value="RNA-binding domain, RBD"/>
    <property type="match status" value="1"/>
</dbReference>
<dbReference type="GO" id="GO:0001965">
    <property type="term" value="F:G-protein alpha-subunit binding"/>
    <property type="evidence" value="ECO:0007669"/>
    <property type="project" value="TreeGrafter"/>
</dbReference>
<dbReference type="Proteomes" id="UP000696485">
    <property type="component" value="Unassembled WGS sequence"/>
</dbReference>
<feature type="compositionally biased region" description="Polar residues" evidence="5">
    <location>
        <begin position="148"/>
        <end position="161"/>
    </location>
</feature>
<keyword evidence="4" id="KW-0694">RNA-binding</keyword>
<evidence type="ECO:0000256" key="1">
    <source>
        <dbReference type="ARBA" id="ARBA00009049"/>
    </source>
</evidence>
<feature type="region of interest" description="Disordered" evidence="5">
    <location>
        <begin position="116"/>
        <end position="204"/>
    </location>
</feature>
<evidence type="ECO:0000256" key="3">
    <source>
        <dbReference type="ARBA" id="ARBA00023186"/>
    </source>
</evidence>
<dbReference type="PROSITE" id="PS50102">
    <property type="entry name" value="RRM"/>
    <property type="match status" value="1"/>
</dbReference>